<feature type="non-terminal residue" evidence="3">
    <location>
        <position position="651"/>
    </location>
</feature>
<proteinExistence type="predicted"/>
<evidence type="ECO:0000313" key="3">
    <source>
        <dbReference type="EMBL" id="KAK0614525.1"/>
    </source>
</evidence>
<evidence type="ECO:0000256" key="1">
    <source>
        <dbReference type="ARBA" id="ARBA00022737"/>
    </source>
</evidence>
<dbReference type="SUPFAM" id="SSF52540">
    <property type="entry name" value="P-loop containing nucleoside triphosphate hydrolases"/>
    <property type="match status" value="1"/>
</dbReference>
<dbReference type="PANTHER" id="PTHR10039:SF5">
    <property type="entry name" value="NACHT DOMAIN-CONTAINING PROTEIN"/>
    <property type="match status" value="1"/>
</dbReference>
<dbReference type="Proteomes" id="UP001175000">
    <property type="component" value="Unassembled WGS sequence"/>
</dbReference>
<dbReference type="InterPro" id="IPR056884">
    <property type="entry name" value="NPHP3-like_N"/>
</dbReference>
<evidence type="ECO:0000259" key="2">
    <source>
        <dbReference type="Pfam" id="PF24883"/>
    </source>
</evidence>
<dbReference type="Pfam" id="PF24883">
    <property type="entry name" value="NPHP3_N"/>
    <property type="match status" value="1"/>
</dbReference>
<dbReference type="PANTHER" id="PTHR10039">
    <property type="entry name" value="AMELOGENIN"/>
    <property type="match status" value="1"/>
</dbReference>
<dbReference type="AlphaFoldDB" id="A0AA40BUY5"/>
<organism evidence="3 4">
    <name type="scientific">Immersiella caudata</name>
    <dbReference type="NCBI Taxonomy" id="314043"/>
    <lineage>
        <taxon>Eukaryota</taxon>
        <taxon>Fungi</taxon>
        <taxon>Dikarya</taxon>
        <taxon>Ascomycota</taxon>
        <taxon>Pezizomycotina</taxon>
        <taxon>Sordariomycetes</taxon>
        <taxon>Sordariomycetidae</taxon>
        <taxon>Sordariales</taxon>
        <taxon>Lasiosphaeriaceae</taxon>
        <taxon>Immersiella</taxon>
    </lineage>
</organism>
<evidence type="ECO:0000313" key="4">
    <source>
        <dbReference type="Proteomes" id="UP001175000"/>
    </source>
</evidence>
<reference evidence="3" key="1">
    <citation type="submission" date="2023-06" db="EMBL/GenBank/DDBJ databases">
        <title>Genome-scale phylogeny and comparative genomics of the fungal order Sordariales.</title>
        <authorList>
            <consortium name="Lawrence Berkeley National Laboratory"/>
            <person name="Hensen N."/>
            <person name="Bonometti L."/>
            <person name="Westerberg I."/>
            <person name="Brannstrom I.O."/>
            <person name="Guillou S."/>
            <person name="Cros-Aarteil S."/>
            <person name="Calhoun S."/>
            <person name="Haridas S."/>
            <person name="Kuo A."/>
            <person name="Mondo S."/>
            <person name="Pangilinan J."/>
            <person name="Riley R."/>
            <person name="Labutti K."/>
            <person name="Andreopoulos B."/>
            <person name="Lipzen A."/>
            <person name="Chen C."/>
            <person name="Yanf M."/>
            <person name="Daum C."/>
            <person name="Ng V."/>
            <person name="Clum A."/>
            <person name="Steindorff A."/>
            <person name="Ohm R."/>
            <person name="Martin F."/>
            <person name="Silar P."/>
            <person name="Natvig D."/>
            <person name="Lalanne C."/>
            <person name="Gautier V."/>
            <person name="Ament-Velasquez S.L."/>
            <person name="Kruys A."/>
            <person name="Hutchinson M.I."/>
            <person name="Powell A.J."/>
            <person name="Barry K."/>
            <person name="Miller A.N."/>
            <person name="Grigoriev I.V."/>
            <person name="Debuchy R."/>
            <person name="Gladieux P."/>
            <person name="Thoren M.H."/>
            <person name="Johannesson H."/>
        </authorList>
    </citation>
    <scope>NUCLEOTIDE SEQUENCE</scope>
    <source>
        <strain evidence="3">CBS 606.72</strain>
    </source>
</reference>
<keyword evidence="4" id="KW-1185">Reference proteome</keyword>
<keyword evidence="1" id="KW-0677">Repeat</keyword>
<accession>A0AA40BUY5</accession>
<sequence length="651" mass="72656">MEALSIAAAAIQFLDFGSRLLGNALSSYKSPTGQTKECVELSAVSNDLNVLATQIQHLCARMTLSPRDQADAVKLLQSLARECKFVSDELRDLLAELRASGVNRIDLAKSSFIIALKAMKSGDKIQSLRSRMQKLRTDITAAILVCLWEESQRQGAAIHQILETQQDFLKTRVPTLREGDDAKVLKEELQSLGDGTHDTRNSRQAMVDNLWRSGWKPTDDITASGEPPFSALGRESDQAILDSLSYQAISHREEAIPKAHKSTFEWIFSSNPRGHWDSFPEWLTGSARENYWITGKPGSGKSTLMKFIAGSERFKRLVATWSGDIPYVIATFFSWQAGLELQRSSAGFVRSMLSQCISKKPDLARRCCPRRWSIYEIFGFDIELPEWTESELRQSLDVLLSGRSSQRGQPSASGSQQLNIVLLVDGLDEFSGSHKELVSLIKDISRLDGIRVCVSSRPWNVFADAYARTPSLKLENLTRNDILQFVRSNFESHSGFLDLSAVFPTEADELMSSVVEKAAGVFLWVSIVVQLLLAGLTEGDRISDLQAALGQVPGDLENLYEGIWNTVEDGYKLQGVQFFLIFNACKEIPLTAPLLWLADDPAPHNHSLSEMDVNKINTVMKRRLTSRTKGLLELSSRGSVQYIHRTAYDWV</sequence>
<dbReference type="InterPro" id="IPR027417">
    <property type="entry name" value="P-loop_NTPase"/>
</dbReference>
<dbReference type="EMBL" id="JAULSU010000006">
    <property type="protein sequence ID" value="KAK0614525.1"/>
    <property type="molecule type" value="Genomic_DNA"/>
</dbReference>
<comment type="caution">
    <text evidence="3">The sequence shown here is derived from an EMBL/GenBank/DDBJ whole genome shotgun (WGS) entry which is preliminary data.</text>
</comment>
<name>A0AA40BUY5_9PEZI</name>
<dbReference type="CDD" id="cd00267">
    <property type="entry name" value="ABC_ATPase"/>
    <property type="match status" value="1"/>
</dbReference>
<protein>
    <recommendedName>
        <fullName evidence="2">Nephrocystin 3-like N-terminal domain-containing protein</fullName>
    </recommendedName>
</protein>
<gene>
    <name evidence="3" type="ORF">B0T14DRAFT_407896</name>
</gene>
<dbReference type="Gene3D" id="3.40.50.300">
    <property type="entry name" value="P-loop containing nucleotide triphosphate hydrolases"/>
    <property type="match status" value="1"/>
</dbReference>
<feature type="domain" description="Nephrocystin 3-like N-terminal" evidence="2">
    <location>
        <begin position="263"/>
        <end position="457"/>
    </location>
</feature>